<feature type="repeat" description="RCC1" evidence="14">
    <location>
        <begin position="764"/>
        <end position="815"/>
    </location>
</feature>
<protein>
    <recommendedName>
        <fullName evidence="4">HECT-type E3 ubiquitin transferase</fullName>
        <ecNumber evidence="4">2.3.2.26</ecNumber>
    </recommendedName>
</protein>
<feature type="active site" description="Glycyl thioester intermediate" evidence="13">
    <location>
        <position position="4911"/>
    </location>
</feature>
<dbReference type="Pfam" id="PF00173">
    <property type="entry name" value="Cyt-b5"/>
    <property type="match status" value="1"/>
</dbReference>
<evidence type="ECO:0000259" key="19">
    <source>
        <dbReference type="PROSITE" id="PS51416"/>
    </source>
</evidence>
<evidence type="ECO:0000256" key="5">
    <source>
        <dbReference type="ARBA" id="ARBA00022490"/>
    </source>
</evidence>
<feature type="region of interest" description="Disordered" evidence="15">
    <location>
        <begin position="1402"/>
        <end position="1459"/>
    </location>
</feature>
<feature type="domain" description="Cytochrome b5 heme-binding" evidence="17">
    <location>
        <begin position="1262"/>
        <end position="1338"/>
    </location>
</feature>
<dbReference type="Gene3D" id="2.60.120.260">
    <property type="entry name" value="Galactose-binding domain-like"/>
    <property type="match status" value="1"/>
</dbReference>
<dbReference type="Pfam" id="PF00415">
    <property type="entry name" value="RCC1"/>
    <property type="match status" value="4"/>
</dbReference>
<dbReference type="InterPro" id="IPR000408">
    <property type="entry name" value="Reg_chr_condens"/>
</dbReference>
<keyword evidence="6" id="KW-0597">Phosphoprotein</keyword>
<dbReference type="FunFam" id="2.130.10.30:FF:000003">
    <property type="entry name" value="E3 ubiquitin-protein ligase HERC2 isoform X1"/>
    <property type="match status" value="1"/>
</dbReference>
<feature type="repeat" description="RCC1" evidence="14">
    <location>
        <begin position="3233"/>
        <end position="3284"/>
    </location>
</feature>
<sequence length="4985" mass="540385">MTAVGSPLIWQGGMGGVTLRPQPRLDVKWLKSDLQSLLQPDNLPSLYNQMVKDGEVAGPHVEGILNSAGVTARKGESGHYYCSMRVLTCPCCDGICGPQSGCNCGPCQKLDREEAERELESGQGASPPSSSLLDGWTWGPQPQGNGLKKCLDALVKEQRLMCLEAASTTLSASRLQQRFMVAHRYLVALKRARPPETKPGEPVGKKKPQTANVWGEGRVGRGAGAERATLGLARVGSRAALNFAFAFLRRAWRSGEDADLCTELLQESLEALETLPEATLFDESTVSSVWLDVVERSQKFLTSVVLSQVPGGTGGSSVTRVPLGDRHMALSLLLHLALQRATLSTLLTVITLLLQLWDSGRNQVDNRVSSHGTSAPLLPVLHRFGAIPLLKTQSSSTIWDENTPIEVSPTECLLRYLELPEDEDVSVDLEQAAVILLCHLDRLAAPHTPPLHTPHGRPTQGQEVLSWGWLAWSGVSSHSRPLNYCDSLAELGIKSLACAERCLLILTQKGTMYSLYYNSEAPCPQPVPGQPEEEMVNIAAHPDGKHYLALTTGGQVYSWGNGDGGRLGHGDSSSREAPTLVQELQGKTIVSIACGSTYSAAISNQGELYTWGRGNYGRLGHGSSDDHSTPTLVTALKAERVLDVACGSGDAQTIAVTDSGNVYSWGDGDYGKLGRGGSDGSKVPKLVDKLQGQEICRVFCGAQFSVALSKTGSLFTWGKGDNHRLGHSSEEHVRYPKQVKALTGKKVREVGMGCMHVVTLTEDGEVYVWGRNDQAQLGDSPHVALAEPTLMSSLQGKNIIGIACGPSQTFAWSTKMSWSVSIRIPYVVEVCEETFVRLNDLLARVGEGLADDRIPSQEQECMVVAGLNLLRLQLHSAVQNHTDVDTVALHVGSSLLGSLKQRVVNLASSSGVLPTIQVAAQATLQTGWSILLPTAEERAKALSSLLPSTGSDISSMSSGRRFMIDLLVSSLMADGGLEMALGAAIKFEVQEAEWTEKNKVAQSSTISSGNSVLGGSNVSPRKNVRGEAASSRRSCDNSMSDDQSATLPLLHLVRQLLRNASTQTLMRLQAIAPDSMSMISSAVLVDGHNERNGALMGGTTGTQGELSPSIQLLLRFQRLLVSQLFPVESNVSPKHIMQESEVEGAGWLLRKYLSLLVGHVSDTLSIATSLATINTRLTALTCTILQRDITGLLLSELFISLLVVSVHNPNVVLSCDLISPLLSLLEPLDRFNQLAPGADREDTEDMAWPGIIVNTIKQTEEMPVIRKADLENHNKDGGLWIVVNGKVYDVQEFRSTAPCGSDILQYYAGQDATQVWEMANHSARAKEMMGSYFVGNYMDPELEVVQVLDASTLSSPLVDTERALAMLVGVYASCLARGQPATPWELGHEKWISAEFMRAGCQTVQPPDPYDEEKGEARTGSSATTPGSVTTPGDVRLPRPVDPLSHKKSRTQGPNSSPQVEIESYFSNMADYFLSALMEGKTQDPYVQMFLSVSDREIRHLGRHSLHTNFSLDHPIEEAGRLMSATLLRHTHLTPQLIEVLEQGLALSADDSHGWETTLELPRGLQELIRHVHNTKWLLIRRRQELTRSYKEVCAPVMERCRFVFYEVRPASCGEVEALDKFAVRGMSRWRKATQLLRLRSNDTTATTQEKDEPQVNLGSIEDISISTGSNSNSEDRINGPGGCDDVRSGLLDKQEDLCKDLTEPTTDLSHLSEVTMDDNMKLDGDMDALEKELKITADTKKQQGEGKKASVSLNLKRSPSPSGATRSPSRPSSLLTPTAPPPTAKIVEIATKVIEFVCSEESINIEAMRKAFFTQRAEMRLRGIEMFLGLVQKSNFLPSVRLTVINGWLGLLVLPDCLENIPLVPVYQRAMLKASWAKVWEWSVGELRAHVLKAEQFCVAAHSTGRLLKSKDNPTYKDSNISCRDHNILASMPLSRFVLALVCLSTRTHSGADLSLLISGGLLALMQTLLRLIGPSCASSNRSDDKEEIVAIFEEAAKKPRVPPPPLSGPELAAMMKVGTRVVRGIDWKWGDQDGPLPGEGTVIGELGEDGWIRVQWDNGSTNSYRMGKEGKYDLKLVDSPLPPAPESDSDTEEEEETESSCMRKHPILVLRDSCLQLLRSITISTGLSAHSMTPASVRTVAALLHSIVQAGTTQSKERDHLLEEQHRSWCTLGLVRSVSCSPLLCRNLATPPWVSLLLNLAQTFLGASSLYRRILALRLLTSVLPHRIDDLEERQLLLDRIFSLLGNTILTCANDPAISATSKKVHGTCVAITSTHSSTVVEAVVSLVRTLHALPVWNNVINDAIIDRLGLVVQLLSDLSQFQFKFDDCRPGSLAGQATGIAASLAIIGGVDGRPRLGGDVILEEGALGTIARIGQHKVYVQPHEGGNLLRLSLSSVVPSPTKRFTIDRLSVTTACVQVWVSLVALSGDYSRSFHVSSPLALSPTLLRIQQSLLRLVLLQHTADINNSTNNLDSVVDDTSQSSEILLIQRMITASTPPSPVKATYTREQLETAALALCESLTEEISQPSPTTPCSNDDVSTPLSEHSLGGPPSPGIPSDNLLTQTRPTRPAQTTRGKRTRNASPSPLVRQFMEMGFSRKSVEHAVKALGGLGTEIAPSPESLVVWLIEHADITLSDSDTAPEVLDSDADSLTDEFNDDPPVLETSPVVEVYRKRVEFTSNDEYAVYVRDHISPGMTVHCCRTYEEVYEGDIGRVVRVDRGSLHNLNVQVDWHRKGGTYWVRYIHIELLDQSPPPLATNGPIRVGDKVRVKSCVVTPKYKWGSVNHRNIGVVTSVSSNGQDLMVDFPQQPNWQGLVSEMEVVPSCHLGVTCDGCARLKCKVCDNFDYCEECYQTKRSHRHLFNRIAEPGSPAVYAGPPGRGRFRKKEGILGGIDGTVEDWYRCVRNLSVSSRENWAHRLIDGTGSYWQSCGQEGKHWIRLEMQPNIAVEWLRLLVDPADSSYMPTLLAISGGDSLAKMRELNTVRITPSDTWVTLLRSVKEYVKYIEISIKQCKSGGIDCRVHGLAMMGKIVDDFGDPASSVSFLASDNEDVEDDITDMSRKSLTSVISFDGEPKVLVWGLNDKDQLGGLKGSKVKMPVLSETLSSLRPLHVAGGSKSLFIVSQEGKVYACGEGTGGRLGLGHCSNIPVPRQITALSQYVVKKVAVHSGGRHAMALTVDGKVFSWGEGEDGKLGHGNRLSYDKPKLVESLKSKRIRDIACGSSHSAAITSSGELYCWGLGEYGRLGLGDTTTQLKPKLVKALLGQRVVQVACGSRDAQTLSLTSEGMVYSWGDGDFGKLGRGGSEGCALPQNIERLNGLGVWTWGKGDYFRLGHGTDQHVRRPTMVEGLRGKKVYAWGDNDHGQQGNGTTIVNRRPALVCGLDGVKVARVACGSSHSVAWMAPDPPLPAATEPVMFTTTKDPLGAYALGVTDPLGGDSSANCGSSSNAGGMPLNPSLSRVVLTLESSAARQASLQHILNALQVMFARDCVIAALDSTVSALSHTKDNFISCEPLPKIGGLPTPESMTDAIADSSSSSLSSPNGGEIAEGGGEAPASALEAAAVPTALSCGTSPDSEESVLLQLASVPSTGSLSSRASRLSHSAMSILAATLTTKADVVSEEVDAHEDDIGSNGLDEFTRKLTEDDARVLVDLLKLAVAGRAGPRAAAAITKVLTGLARENSVVAGMLTELCVTELEDAASDTEAMRSVPQPVVQESSHPYTDDVTLTGVVKIPGAEALRVEFDRQCSTERKHDPLTIMDGASKIICTRSGREWSDWSTEVRIAGDELRWKFTSDGSVNGWGWRLTVFPLMPCATPRDLHSDRRLLSRPLVDLPMCLLDSLLPLCTQTAILSRLAASLALCAQLSSLAPCQRMWGLKTLRKIVTTDLGSGLNIRALLSASYSSSSTPAPSRPISPVPQSSSVSSVPTSAPQSLAPPAPPSLRGSTESLESSGSFVKPSVEVKTSPEMPLVSLLKGLPEALLRQAEYEDPLVRGGKHLMHSQFFKVLVGLACDLELDNGVGSGEAHKWAWFRRYCVACRVLKSLIERTPLPSGFCTDVRKKLCEMLGEGEVLSLEQEDQNQRPEDWTLSWGGSGSIYGWGHNHRGQLGGVEGAKVKLPTPCDTLTALRPVQLIGGEQTLFAVTADGKVYATGYGAGGRLGIGGVESVSTPTLLESIQHIVIRKVAVNSGGKHCLALTADGDVYSWGEGDDGKLGHGNKSPYDRPRLIETLQGKGVMEIACGGAHSAAITSSGELYTWGKGRYGRLGHGDSEDQFRPKLVEALVGYRVVDVACGSGDAQTLCITDDDNVWSWGDGDYGKLGRGGSDGCKVPMRIDGLASQGIIKVECGSQFSVALARSGTVYTWGKGDYHRLGHGTDDHVRRPRKVTALQGKKVISIATGSLHCVCCTSEGEVYTWGDNDEGQLGDSTTNAIQRPRLVMALQGKKINRVACGSAHTLAWSTSRAVSTGRLPSEVPMEYDLLKEIPLHALRNRLVLLHHFSDLVCQSISMFDLCTSPEEEGDEPMLARLRAIVVSTAKETAFKKVVQATMVRDRQHGPIVELNRISVKRSRSRGGLAGPDGMKSVFGQMVAKMSLLTPDALFLPHRVWKVKFVGESVDDCGGGYSESVAEMCDELMNGSLPLLIPTPNGRDEAGTSRDCFLLNPQANSSHNLNMFTFLGVLMGIAIRTGSPLSLNLAEPVWKQLAGMCLTPADITEASPLCSDKRCVDRHYVPGLMCVQQMEGDDKDFCSMALPFTTTSAAGHDVQLSTRHTRITLSTRHEYVRLALNYRLHEFDAQVSAVRAGMARVIPVPLLSLFTPYELETMVCGSPDIPLNLLKSVATYKGVDGTAPLVLWFWEVMEEFSTAERSLFLRFVWGRTRLPRTIADFRGRDFVFQVLDKYTPPDHFLPESYTCFFLLKMPRYSCKAVLREKLKYAIYFCKSIDTDDYARVAMIGAGGEDNVSSESDTDDWDSIGSDDPLACVSISST</sequence>
<dbReference type="Gene3D" id="2.30.30.40">
    <property type="entry name" value="SH3 Domains"/>
    <property type="match status" value="1"/>
</dbReference>
<dbReference type="PANTHER" id="PTHR22872:SF2">
    <property type="entry name" value="INHIBITOR OF BRUTON TYROSINE KINASE"/>
    <property type="match status" value="1"/>
</dbReference>
<evidence type="ECO:0000256" key="4">
    <source>
        <dbReference type="ARBA" id="ARBA00012485"/>
    </source>
</evidence>
<dbReference type="PRINTS" id="PR00633">
    <property type="entry name" value="RCCNDNSATION"/>
</dbReference>
<feature type="repeat" description="RCC1" evidence="14">
    <location>
        <begin position="4145"/>
        <end position="4198"/>
    </location>
</feature>
<reference evidence="20" key="1">
    <citation type="journal article" date="2021" name="Sci. Adv.">
        <title>The American lobster genome reveals insights on longevity, neural, and immune adaptations.</title>
        <authorList>
            <person name="Polinski J.M."/>
            <person name="Zimin A.V."/>
            <person name="Clark K.F."/>
            <person name="Kohn A.B."/>
            <person name="Sadowski N."/>
            <person name="Timp W."/>
            <person name="Ptitsyn A."/>
            <person name="Khanna P."/>
            <person name="Romanova D.Y."/>
            <person name="Williams P."/>
            <person name="Greenwood S.J."/>
            <person name="Moroz L.L."/>
            <person name="Walt D.R."/>
            <person name="Bodnar A.G."/>
        </authorList>
    </citation>
    <scope>NUCLEOTIDE SEQUENCE</scope>
    <source>
        <strain evidence="20">GMGI-L3</strain>
    </source>
</reference>
<keyword evidence="11 13" id="KW-0833">Ubl conjugation pathway</keyword>
<dbReference type="Pfam" id="PF00632">
    <property type="entry name" value="HECT"/>
    <property type="match status" value="1"/>
</dbReference>
<dbReference type="PROSITE" id="PS50255">
    <property type="entry name" value="CYTOCHROME_B5_2"/>
    <property type="match status" value="1"/>
</dbReference>
<dbReference type="SMART" id="SM01337">
    <property type="entry name" value="APC10"/>
    <property type="match status" value="1"/>
</dbReference>
<feature type="compositionally biased region" description="Low complexity" evidence="15">
    <location>
        <begin position="3916"/>
        <end position="3932"/>
    </location>
</feature>
<feature type="region of interest" description="Disordered" evidence="15">
    <location>
        <begin position="194"/>
        <end position="218"/>
    </location>
</feature>
<dbReference type="EC" id="2.3.2.26" evidence="4"/>
<feature type="repeat" description="RCC1" evidence="14">
    <location>
        <begin position="4305"/>
        <end position="4356"/>
    </location>
</feature>
<dbReference type="SUPFAM" id="SSF50985">
    <property type="entry name" value="RCC1/BLIP-II"/>
    <property type="match status" value="3"/>
</dbReference>
<evidence type="ECO:0000259" key="18">
    <source>
        <dbReference type="PROSITE" id="PS51284"/>
    </source>
</evidence>
<dbReference type="Gene3D" id="2.30.30.30">
    <property type="match status" value="1"/>
</dbReference>
<feature type="compositionally biased region" description="Polar residues" evidence="15">
    <location>
        <begin position="1419"/>
        <end position="1431"/>
    </location>
</feature>
<dbReference type="FunFam" id="2.30.30.30:FF:000015">
    <property type="entry name" value="E3 ubiquitin-protein ligase HERC2"/>
    <property type="match status" value="1"/>
</dbReference>
<dbReference type="SUPFAM" id="SSF57850">
    <property type="entry name" value="RING/U-box"/>
    <property type="match status" value="1"/>
</dbReference>
<dbReference type="InterPro" id="IPR014722">
    <property type="entry name" value="Rib_uL2_dom2"/>
</dbReference>
<dbReference type="SUPFAM" id="SSF159034">
    <property type="entry name" value="Mib/herc2 domain-like"/>
    <property type="match status" value="1"/>
</dbReference>
<dbReference type="SUPFAM" id="SSF55856">
    <property type="entry name" value="Cytochrome b5-like heme/steroid binding domain"/>
    <property type="match status" value="1"/>
</dbReference>
<evidence type="ECO:0000256" key="15">
    <source>
        <dbReference type="SAM" id="MobiDB-lite"/>
    </source>
</evidence>
<proteinExistence type="predicted"/>
<dbReference type="InterPro" id="IPR009091">
    <property type="entry name" value="RCC1/BLIP-II"/>
</dbReference>
<dbReference type="InterPro" id="IPR037252">
    <property type="entry name" value="Mib_Herc2_sf"/>
</dbReference>
<dbReference type="CDD" id="cd14402">
    <property type="entry name" value="UBA_HERC2"/>
    <property type="match status" value="1"/>
</dbReference>
<feature type="region of interest" description="Disordered" evidence="15">
    <location>
        <begin position="1738"/>
        <end position="1782"/>
    </location>
</feature>
<evidence type="ECO:0000256" key="8">
    <source>
        <dbReference type="ARBA" id="ARBA00022723"/>
    </source>
</evidence>
<feature type="repeat" description="RCC1" evidence="14">
    <location>
        <begin position="4093"/>
        <end position="4144"/>
    </location>
</feature>
<feature type="domain" description="DOC" evidence="18">
    <location>
        <begin position="2878"/>
        <end position="3055"/>
    </location>
</feature>
<dbReference type="SUPFAM" id="SSF49785">
    <property type="entry name" value="Galactose-binding domain-like"/>
    <property type="match status" value="1"/>
</dbReference>
<dbReference type="PROSITE" id="PS50237">
    <property type="entry name" value="HECT"/>
    <property type="match status" value="1"/>
</dbReference>
<feature type="region of interest" description="Disordered" evidence="15">
    <location>
        <begin position="115"/>
        <end position="138"/>
    </location>
</feature>
<evidence type="ECO:0000313" key="21">
    <source>
        <dbReference type="Proteomes" id="UP000747542"/>
    </source>
</evidence>
<evidence type="ECO:0000256" key="7">
    <source>
        <dbReference type="ARBA" id="ARBA00022679"/>
    </source>
</evidence>
<dbReference type="GO" id="GO:0005737">
    <property type="term" value="C:cytoplasm"/>
    <property type="evidence" value="ECO:0007669"/>
    <property type="project" value="UniProtKB-SubCell"/>
</dbReference>
<dbReference type="PROSITE" id="PS51416">
    <property type="entry name" value="MIB_HERC2"/>
    <property type="match status" value="1"/>
</dbReference>
<dbReference type="InterPro" id="IPR004939">
    <property type="entry name" value="APC_su10/DOC_dom"/>
</dbReference>
<feature type="repeat" description="RCC1" evidence="14">
    <location>
        <begin position="4251"/>
        <end position="4302"/>
    </location>
</feature>
<feature type="compositionally biased region" description="Acidic residues" evidence="15">
    <location>
        <begin position="2089"/>
        <end position="2100"/>
    </location>
</feature>
<dbReference type="SUPFAM" id="SSF56204">
    <property type="entry name" value="Hect, E3 ligase catalytic domain"/>
    <property type="match status" value="1"/>
</dbReference>
<feature type="repeat" description="RCC1" evidence="14">
    <location>
        <begin position="4357"/>
        <end position="4408"/>
    </location>
</feature>
<feature type="compositionally biased region" description="Polar residues" evidence="15">
    <location>
        <begin position="1752"/>
        <end position="1764"/>
    </location>
</feature>
<dbReference type="Pfam" id="PF06701">
    <property type="entry name" value="MIB_HERC2"/>
    <property type="match status" value="1"/>
</dbReference>
<feature type="region of interest" description="Disordered" evidence="15">
    <location>
        <begin position="2525"/>
        <end position="2589"/>
    </location>
</feature>
<evidence type="ECO:0000256" key="3">
    <source>
        <dbReference type="ARBA" id="ARBA00004906"/>
    </source>
</evidence>
<dbReference type="Pfam" id="PF11515">
    <property type="entry name" value="Cul7"/>
    <property type="match status" value="1"/>
</dbReference>
<feature type="repeat" description="RCC1" evidence="14">
    <location>
        <begin position="3127"/>
        <end position="3180"/>
    </location>
</feature>
<gene>
    <name evidence="20" type="primary">Herc2-L</name>
    <name evidence="20" type="ORF">Hamer_G014738</name>
</gene>
<dbReference type="GO" id="GO:0008270">
    <property type="term" value="F:zinc ion binding"/>
    <property type="evidence" value="ECO:0007669"/>
    <property type="project" value="UniProtKB-KW"/>
</dbReference>
<feature type="repeat" description="RCC1" evidence="14">
    <location>
        <begin position="606"/>
        <end position="657"/>
    </location>
</feature>
<dbReference type="SUPFAM" id="SSF63748">
    <property type="entry name" value="Tudor/PWWP/MBT"/>
    <property type="match status" value="1"/>
</dbReference>
<dbReference type="Gene3D" id="3.30.2410.10">
    <property type="entry name" value="Hect, E3 ligase catalytic domain"/>
    <property type="match status" value="1"/>
</dbReference>
<dbReference type="SMART" id="SM00119">
    <property type="entry name" value="HECTc"/>
    <property type="match status" value="1"/>
</dbReference>
<dbReference type="FunFam" id="2.130.10.30:FF:000006">
    <property type="entry name" value="E3 ubiquitin-protein ligase HERC2 isoform X1"/>
    <property type="match status" value="1"/>
</dbReference>
<feature type="repeat" description="RCC1" evidence="14">
    <location>
        <begin position="4409"/>
        <end position="4460"/>
    </location>
</feature>
<dbReference type="Proteomes" id="UP000747542">
    <property type="component" value="Unassembled WGS sequence"/>
</dbReference>
<organism evidence="20 21">
    <name type="scientific">Homarus americanus</name>
    <name type="common">American lobster</name>
    <dbReference type="NCBI Taxonomy" id="6706"/>
    <lineage>
        <taxon>Eukaryota</taxon>
        <taxon>Metazoa</taxon>
        <taxon>Ecdysozoa</taxon>
        <taxon>Arthropoda</taxon>
        <taxon>Crustacea</taxon>
        <taxon>Multicrustacea</taxon>
        <taxon>Malacostraca</taxon>
        <taxon>Eumalacostraca</taxon>
        <taxon>Eucarida</taxon>
        <taxon>Decapoda</taxon>
        <taxon>Pleocyemata</taxon>
        <taxon>Astacidea</taxon>
        <taxon>Nephropoidea</taxon>
        <taxon>Nephropidae</taxon>
        <taxon>Homarus</taxon>
    </lineage>
</organism>
<feature type="compositionally biased region" description="Polar residues" evidence="15">
    <location>
        <begin position="2525"/>
        <end position="2546"/>
    </location>
</feature>
<dbReference type="Gene3D" id="2.130.10.30">
    <property type="entry name" value="Regulator of chromosome condensation 1/beta-lactamase-inhibitor protein II"/>
    <property type="match status" value="3"/>
</dbReference>
<dbReference type="Gene3D" id="3.10.120.10">
    <property type="entry name" value="Cytochrome b5-like heme/steroid binding domain"/>
    <property type="match status" value="1"/>
</dbReference>
<evidence type="ECO:0000313" key="20">
    <source>
        <dbReference type="EMBL" id="KAG7171601.1"/>
    </source>
</evidence>
<feature type="region of interest" description="Disordered" evidence="15">
    <location>
        <begin position="2077"/>
        <end position="2104"/>
    </location>
</feature>
<dbReference type="InterPro" id="IPR008979">
    <property type="entry name" value="Galactose-bd-like_sf"/>
</dbReference>
<dbReference type="InterPro" id="IPR036400">
    <property type="entry name" value="Cyt_B5-like_heme/steroid_sf"/>
</dbReference>
<keyword evidence="12" id="KW-0862">Zinc</keyword>
<comment type="pathway">
    <text evidence="3">Protein modification; protein ubiquitination.</text>
</comment>
<evidence type="ECO:0000256" key="11">
    <source>
        <dbReference type="ARBA" id="ARBA00022786"/>
    </source>
</evidence>
<dbReference type="SMART" id="SM01117">
    <property type="entry name" value="Cyt-b5"/>
    <property type="match status" value="1"/>
</dbReference>
<feature type="compositionally biased region" description="Polar residues" evidence="15">
    <location>
        <begin position="3942"/>
        <end position="3953"/>
    </location>
</feature>
<dbReference type="InterPro" id="IPR037976">
    <property type="entry name" value="HERC2_APC10"/>
</dbReference>
<dbReference type="PANTHER" id="PTHR22872">
    <property type="entry name" value="BTK-BINDING PROTEIN-RELATED"/>
    <property type="match status" value="1"/>
</dbReference>
<keyword evidence="10" id="KW-0863">Zinc-finger</keyword>
<feature type="region of interest" description="Disordered" evidence="15">
    <location>
        <begin position="4956"/>
        <end position="4985"/>
    </location>
</feature>
<keyword evidence="9" id="KW-0677">Repeat</keyword>
<name>A0A8J5T0F9_HOMAM</name>
<evidence type="ECO:0000259" key="17">
    <source>
        <dbReference type="PROSITE" id="PS50255"/>
    </source>
</evidence>
<dbReference type="Gene3D" id="3.30.2160.10">
    <property type="entry name" value="Hect, E3 ligase catalytic domain"/>
    <property type="match status" value="1"/>
</dbReference>
<dbReference type="Gene3D" id="3.90.1750.10">
    <property type="entry name" value="Hect, E3 ligase catalytic domains"/>
    <property type="match status" value="1"/>
</dbReference>
<evidence type="ECO:0000256" key="2">
    <source>
        <dbReference type="ARBA" id="ARBA00004496"/>
    </source>
</evidence>
<dbReference type="GO" id="GO:0009966">
    <property type="term" value="P:regulation of signal transduction"/>
    <property type="evidence" value="ECO:0007669"/>
    <property type="project" value="UniProtKB-ARBA"/>
</dbReference>
<evidence type="ECO:0000256" key="9">
    <source>
        <dbReference type="ARBA" id="ARBA00022737"/>
    </source>
</evidence>
<dbReference type="InterPro" id="IPR021097">
    <property type="entry name" value="CPH_domain"/>
</dbReference>
<dbReference type="FunFam" id="3.30.2410.10:FF:000006">
    <property type="entry name" value="probable E3 ubiquitin-protein ligase HERC1 isoform X2"/>
    <property type="match status" value="1"/>
</dbReference>
<dbReference type="InterPro" id="IPR000569">
    <property type="entry name" value="HECT_dom"/>
</dbReference>
<feature type="compositionally biased region" description="Low complexity" evidence="15">
    <location>
        <begin position="3534"/>
        <end position="3546"/>
    </location>
</feature>
<evidence type="ECO:0000256" key="13">
    <source>
        <dbReference type="PROSITE-ProRule" id="PRU00104"/>
    </source>
</evidence>
<feature type="repeat" description="RCC1" evidence="14">
    <location>
        <begin position="3075"/>
        <end position="3126"/>
    </location>
</feature>
<keyword evidence="8" id="KW-0479">Metal-binding</keyword>
<evidence type="ECO:0000256" key="10">
    <source>
        <dbReference type="ARBA" id="ARBA00022771"/>
    </source>
</evidence>
<evidence type="ECO:0000256" key="6">
    <source>
        <dbReference type="ARBA" id="ARBA00022553"/>
    </source>
</evidence>
<accession>A0A8J5T0F9</accession>
<dbReference type="PROSITE" id="PS50012">
    <property type="entry name" value="RCC1_3"/>
    <property type="match status" value="18"/>
</dbReference>
<dbReference type="InterPro" id="IPR058923">
    <property type="entry name" value="RCC1-like_dom"/>
</dbReference>
<feature type="repeat" description="RCC1" evidence="14">
    <location>
        <begin position="3181"/>
        <end position="3232"/>
    </location>
</feature>
<comment type="catalytic activity">
    <reaction evidence="1">
        <text>S-ubiquitinyl-[E2 ubiquitin-conjugating enzyme]-L-cysteine + [acceptor protein]-L-lysine = [E2 ubiquitin-conjugating enzyme]-L-cysteine + N(6)-ubiquitinyl-[acceptor protein]-L-lysine.</text>
        <dbReference type="EC" id="2.3.2.26"/>
    </reaction>
</comment>
<feature type="repeat" description="RCC1" evidence="14">
    <location>
        <begin position="3287"/>
        <end position="3338"/>
    </location>
</feature>
<dbReference type="Pfam" id="PF03256">
    <property type="entry name" value="ANAPC10"/>
    <property type="match status" value="1"/>
</dbReference>
<feature type="repeat" description="RCC1" evidence="14">
    <location>
        <begin position="3353"/>
        <end position="3404"/>
    </location>
</feature>
<feature type="compositionally biased region" description="Low complexity" evidence="15">
    <location>
        <begin position="1765"/>
        <end position="1778"/>
    </location>
</feature>
<feature type="compositionally biased region" description="Polar residues" evidence="15">
    <location>
        <begin position="123"/>
        <end position="132"/>
    </location>
</feature>
<dbReference type="Pfam" id="PF25390">
    <property type="entry name" value="WD40_RLD"/>
    <property type="match status" value="3"/>
</dbReference>
<feature type="compositionally biased region" description="Low complexity" evidence="15">
    <location>
        <begin position="1007"/>
        <end position="1019"/>
    </location>
</feature>
<evidence type="ECO:0000256" key="14">
    <source>
        <dbReference type="PROSITE-ProRule" id="PRU00235"/>
    </source>
</evidence>
<feature type="region of interest" description="Disordered" evidence="15">
    <location>
        <begin position="3903"/>
        <end position="3957"/>
    </location>
</feature>
<dbReference type="CDD" id="cd00078">
    <property type="entry name" value="HECTc"/>
    <property type="match status" value="1"/>
</dbReference>
<feature type="region of interest" description="Disordered" evidence="15">
    <location>
        <begin position="3522"/>
        <end position="3556"/>
    </location>
</feature>
<comment type="subcellular location">
    <subcellularLocation>
        <location evidence="2">Cytoplasm</location>
    </subcellularLocation>
</comment>
<keyword evidence="5" id="KW-0963">Cytoplasm</keyword>
<feature type="compositionally biased region" description="Low complexity" evidence="15">
    <location>
        <begin position="2565"/>
        <end position="2576"/>
    </location>
</feature>
<dbReference type="InterPro" id="IPR043145">
    <property type="entry name" value="Znf_ZZ_sf"/>
</dbReference>
<dbReference type="FunFam" id="2.30.30.40:FF:000074">
    <property type="entry name" value="E3 ubiquitin-protein ligase HERC2 isoform X1"/>
    <property type="match status" value="1"/>
</dbReference>
<evidence type="ECO:0000259" key="16">
    <source>
        <dbReference type="PROSITE" id="PS50237"/>
    </source>
</evidence>
<feature type="repeat" description="RCC1" evidence="14">
    <location>
        <begin position="712"/>
        <end position="763"/>
    </location>
</feature>
<keyword evidence="7" id="KW-0808">Transferase</keyword>
<dbReference type="GO" id="GO:0016567">
    <property type="term" value="P:protein ubiquitination"/>
    <property type="evidence" value="ECO:0007669"/>
    <property type="project" value="UniProtKB-UniPathway"/>
</dbReference>
<comment type="caution">
    <text evidence="20">The sequence shown here is derived from an EMBL/GenBank/DDBJ whole genome shotgun (WGS) entry which is preliminary data.</text>
</comment>
<dbReference type="InterPro" id="IPR001199">
    <property type="entry name" value="Cyt_B5-like_heme/steroid-bd"/>
</dbReference>
<feature type="repeat" description="RCC1" evidence="14">
    <location>
        <begin position="660"/>
        <end position="711"/>
    </location>
</feature>
<dbReference type="EMBL" id="JAHLQT010012015">
    <property type="protein sequence ID" value="KAG7171601.1"/>
    <property type="molecule type" value="Genomic_DNA"/>
</dbReference>
<feature type="compositionally biased region" description="Basic and acidic residues" evidence="15">
    <location>
        <begin position="1738"/>
        <end position="1749"/>
    </location>
</feature>
<dbReference type="PROSITE" id="PS00626">
    <property type="entry name" value="RCC1_2"/>
    <property type="match status" value="1"/>
</dbReference>
<evidence type="ECO:0000256" key="1">
    <source>
        <dbReference type="ARBA" id="ARBA00000885"/>
    </source>
</evidence>
<dbReference type="InterPro" id="IPR010606">
    <property type="entry name" value="Mib_Herc2"/>
</dbReference>
<dbReference type="PROSITE" id="PS51284">
    <property type="entry name" value="DOC"/>
    <property type="match status" value="1"/>
</dbReference>
<dbReference type="UniPathway" id="UPA00143"/>
<dbReference type="InterPro" id="IPR035983">
    <property type="entry name" value="Hect_E3_ubiquitin_ligase"/>
</dbReference>
<feature type="domain" description="MIB/HERC2" evidence="19">
    <location>
        <begin position="2009"/>
        <end position="2082"/>
    </location>
</feature>
<dbReference type="Gene3D" id="3.30.60.90">
    <property type="match status" value="1"/>
</dbReference>
<dbReference type="CDD" id="cd08664">
    <property type="entry name" value="APC10-HERC2"/>
    <property type="match status" value="1"/>
</dbReference>
<feature type="region of interest" description="Disordered" evidence="15">
    <location>
        <begin position="998"/>
        <end position="1042"/>
    </location>
</feature>
<feature type="repeat" description="RCC1" evidence="14">
    <location>
        <begin position="554"/>
        <end position="605"/>
    </location>
</feature>
<dbReference type="GO" id="GO:0061630">
    <property type="term" value="F:ubiquitin protein ligase activity"/>
    <property type="evidence" value="ECO:0007669"/>
    <property type="project" value="UniProtKB-EC"/>
</dbReference>
<evidence type="ECO:0000256" key="12">
    <source>
        <dbReference type="ARBA" id="ARBA00022833"/>
    </source>
</evidence>
<feature type="region of interest" description="Disordered" evidence="15">
    <location>
        <begin position="1641"/>
        <end position="1689"/>
    </location>
</feature>
<keyword evidence="21" id="KW-1185">Reference proteome</keyword>
<feature type="domain" description="HECT" evidence="16">
    <location>
        <begin position="4596"/>
        <end position="4934"/>
    </location>
</feature>
<dbReference type="InterPro" id="IPR051625">
    <property type="entry name" value="Signaling_Regulatory_Domain"/>
</dbReference>
<feature type="repeat" description="RCC1" evidence="14">
    <location>
        <begin position="4199"/>
        <end position="4250"/>
    </location>
</feature>